<proteinExistence type="predicted"/>
<sequence length="14" mass="1776">MELFSTSIYDKWKQ</sequence>
<dbReference type="EMBL" id="CAJVCH010065411">
    <property type="protein sequence ID" value="CAG7719883.1"/>
    <property type="molecule type" value="Genomic_DNA"/>
</dbReference>
<reference evidence="1" key="1">
    <citation type="submission" date="2021-06" db="EMBL/GenBank/DDBJ databases">
        <authorList>
            <person name="Hodson N. C."/>
            <person name="Mongue J. A."/>
            <person name="Jaron S. K."/>
        </authorList>
    </citation>
    <scope>NUCLEOTIDE SEQUENCE</scope>
</reference>
<evidence type="ECO:0000313" key="2">
    <source>
        <dbReference type="Proteomes" id="UP000708208"/>
    </source>
</evidence>
<accession>A0A8J2NSW0</accession>
<keyword evidence="2" id="KW-1185">Reference proteome</keyword>
<protein>
    <submittedName>
        <fullName evidence="1">Uncharacterized protein</fullName>
    </submittedName>
</protein>
<feature type="non-terminal residue" evidence="1">
    <location>
        <position position="1"/>
    </location>
</feature>
<dbReference type="Proteomes" id="UP000708208">
    <property type="component" value="Unassembled WGS sequence"/>
</dbReference>
<organism evidence="1 2">
    <name type="scientific">Allacma fusca</name>
    <dbReference type="NCBI Taxonomy" id="39272"/>
    <lineage>
        <taxon>Eukaryota</taxon>
        <taxon>Metazoa</taxon>
        <taxon>Ecdysozoa</taxon>
        <taxon>Arthropoda</taxon>
        <taxon>Hexapoda</taxon>
        <taxon>Collembola</taxon>
        <taxon>Symphypleona</taxon>
        <taxon>Sminthuridae</taxon>
        <taxon>Allacma</taxon>
    </lineage>
</organism>
<comment type="caution">
    <text evidence="1">The sequence shown here is derived from an EMBL/GenBank/DDBJ whole genome shotgun (WGS) entry which is preliminary data.</text>
</comment>
<evidence type="ECO:0000313" key="1">
    <source>
        <dbReference type="EMBL" id="CAG7719883.1"/>
    </source>
</evidence>
<gene>
    <name evidence="1" type="ORF">AFUS01_LOCUS9183</name>
</gene>
<name>A0A8J2NSW0_9HEXA</name>